<dbReference type="Proteomes" id="UP000011513">
    <property type="component" value="Unassembled WGS sequence"/>
</dbReference>
<gene>
    <name evidence="1" type="ORF">C474_09217</name>
</gene>
<accession>M0DBB4</accession>
<proteinExistence type="predicted"/>
<dbReference type="InParanoid" id="M0DBB4"/>
<evidence type="ECO:0000313" key="1">
    <source>
        <dbReference type="EMBL" id="ELZ31469.1"/>
    </source>
</evidence>
<comment type="caution">
    <text evidence="1">The sequence shown here is derived from an EMBL/GenBank/DDBJ whole genome shotgun (WGS) entry which is preliminary data.</text>
</comment>
<organism evidence="1 2">
    <name type="scientific">Halogeometricum pallidum JCM 14848</name>
    <dbReference type="NCBI Taxonomy" id="1227487"/>
    <lineage>
        <taxon>Archaea</taxon>
        <taxon>Methanobacteriati</taxon>
        <taxon>Methanobacteriota</taxon>
        <taxon>Stenosarchaea group</taxon>
        <taxon>Halobacteria</taxon>
        <taxon>Halobacteriales</taxon>
        <taxon>Haloferacaceae</taxon>
        <taxon>Halogeometricum</taxon>
    </lineage>
</organism>
<dbReference type="Pfam" id="PF09997">
    <property type="entry name" value="DUF2238"/>
    <property type="match status" value="1"/>
</dbReference>
<dbReference type="eggNOG" id="arCOG04662">
    <property type="taxonomic scope" value="Archaea"/>
</dbReference>
<dbReference type="EMBL" id="AOIV01000021">
    <property type="protein sequence ID" value="ELZ31469.1"/>
    <property type="molecule type" value="Genomic_DNA"/>
</dbReference>
<evidence type="ECO:0000313" key="2">
    <source>
        <dbReference type="Proteomes" id="UP000011513"/>
    </source>
</evidence>
<name>M0DBB4_HALPD</name>
<evidence type="ECO:0008006" key="3">
    <source>
        <dbReference type="Google" id="ProtNLM"/>
    </source>
</evidence>
<keyword evidence="2" id="KW-1185">Reference proteome</keyword>
<dbReference type="InterPro" id="IPR014509">
    <property type="entry name" value="YjdF-like"/>
</dbReference>
<sequence>MLTCITDPVYPSGRAVDSADREGTNATPDEANIQCAREGRNVDDTSKSERTVLCGIRAGILAAFVAGIRRRNPGAVVNGVAAFALTYLPRLLERRFDVDLRGWQRTYLSVAMLAHAVGMLGLYDDDDRWWWWDHLTHTLSSTVLGGIAYVVADRRGRDPRRTVAVALIGGGVVWEVLEYGVHALTDRLGVDPVLVPYSARDTALDLLFNLVGGAVVVAFGDRLLENLLGDD</sequence>
<reference evidence="1 2" key="1">
    <citation type="journal article" date="2014" name="PLoS Genet.">
        <title>Phylogenetically driven sequencing of extremely halophilic archaea reveals strategies for static and dynamic osmo-response.</title>
        <authorList>
            <person name="Becker E.A."/>
            <person name="Seitzer P.M."/>
            <person name="Tritt A."/>
            <person name="Larsen D."/>
            <person name="Krusor M."/>
            <person name="Yao A.I."/>
            <person name="Wu D."/>
            <person name="Madern D."/>
            <person name="Eisen J.A."/>
            <person name="Darling A.E."/>
            <person name="Facciotti M.T."/>
        </authorList>
    </citation>
    <scope>NUCLEOTIDE SEQUENCE [LARGE SCALE GENOMIC DNA]</scope>
    <source>
        <strain evidence="1 2">JCM 14848</strain>
    </source>
</reference>
<dbReference type="PATRIC" id="fig|1227487.5.peg.1854"/>
<protein>
    <recommendedName>
        <fullName evidence="3">DUF2238 domain-containing protein</fullName>
    </recommendedName>
</protein>
<dbReference type="AlphaFoldDB" id="M0DBB4"/>